<evidence type="ECO:0000259" key="3">
    <source>
        <dbReference type="Pfam" id="PF00149"/>
    </source>
</evidence>
<evidence type="ECO:0000256" key="2">
    <source>
        <dbReference type="SAM" id="SignalP"/>
    </source>
</evidence>
<feature type="signal peptide" evidence="2">
    <location>
        <begin position="1"/>
        <end position="33"/>
    </location>
</feature>
<evidence type="ECO:0000256" key="1">
    <source>
        <dbReference type="ARBA" id="ARBA00006654"/>
    </source>
</evidence>
<organism evidence="4 5">
    <name type="scientific">Coprobacter secundus subsp. similis</name>
    <dbReference type="NCBI Taxonomy" id="2751153"/>
    <lineage>
        <taxon>Bacteria</taxon>
        <taxon>Pseudomonadati</taxon>
        <taxon>Bacteroidota</taxon>
        <taxon>Bacteroidia</taxon>
        <taxon>Bacteroidales</taxon>
        <taxon>Barnesiellaceae</taxon>
        <taxon>Coprobacter</taxon>
    </lineage>
</organism>
<dbReference type="GO" id="GO:0016788">
    <property type="term" value="F:hydrolase activity, acting on ester bonds"/>
    <property type="evidence" value="ECO:0007669"/>
    <property type="project" value="InterPro"/>
</dbReference>
<dbReference type="RefSeq" id="WP_074024157.1">
    <property type="nucleotide sequence ID" value="NZ_AP023322.1"/>
</dbReference>
<dbReference type="InterPro" id="IPR006146">
    <property type="entry name" value="5'-Nucleotdase_CS"/>
</dbReference>
<accession>A0A7G1HWK0</accession>
<reference evidence="5" key="1">
    <citation type="submission" date="2020-07" db="EMBL/GenBank/DDBJ databases">
        <title>Complete genome sequencing of Coprobacter sp. strain 2CBH44.</title>
        <authorList>
            <person name="Sakamoto M."/>
            <person name="Murakami T."/>
            <person name="Mori H."/>
        </authorList>
    </citation>
    <scope>NUCLEOTIDE SEQUENCE [LARGE SCALE GENOMIC DNA]</scope>
    <source>
        <strain evidence="5">2CBH44</strain>
    </source>
</reference>
<dbReference type="PRINTS" id="PR01607">
    <property type="entry name" value="APYRASEFAMLY"/>
</dbReference>
<gene>
    <name evidence="4" type="ORF">Cop2CBH44_24680</name>
</gene>
<dbReference type="SUPFAM" id="SSF56300">
    <property type="entry name" value="Metallo-dependent phosphatases"/>
    <property type="match status" value="1"/>
</dbReference>
<comment type="similarity">
    <text evidence="1">Belongs to the 5'-nucleotidase family.</text>
</comment>
<name>A0A7G1HWK0_9BACT</name>
<dbReference type="InterPro" id="IPR004843">
    <property type="entry name" value="Calcineurin-like_PHP"/>
</dbReference>
<dbReference type="AlphaFoldDB" id="A0A7G1HWK0"/>
<protein>
    <submittedName>
        <fullName evidence="4">Metallophosphatase</fullName>
    </submittedName>
</protein>
<keyword evidence="5" id="KW-1185">Reference proteome</keyword>
<dbReference type="GO" id="GO:0046872">
    <property type="term" value="F:metal ion binding"/>
    <property type="evidence" value="ECO:0007669"/>
    <property type="project" value="InterPro"/>
</dbReference>
<feature type="domain" description="Calcineurin-like phosphoesterase" evidence="3">
    <location>
        <begin position="40"/>
        <end position="251"/>
    </location>
</feature>
<proteinExistence type="inferred from homology"/>
<dbReference type="InterPro" id="IPR006179">
    <property type="entry name" value="5_nucleotidase/apyrase"/>
</dbReference>
<dbReference type="Gene3D" id="3.60.21.10">
    <property type="match status" value="1"/>
</dbReference>
<dbReference type="PANTHER" id="PTHR11575:SF24">
    <property type="entry name" value="5'-NUCLEOTIDASE"/>
    <property type="match status" value="1"/>
</dbReference>
<dbReference type="InterPro" id="IPR029052">
    <property type="entry name" value="Metallo-depent_PP-like"/>
</dbReference>
<dbReference type="Pfam" id="PF00149">
    <property type="entry name" value="Metallophos"/>
    <property type="match status" value="1"/>
</dbReference>
<dbReference type="GO" id="GO:0000166">
    <property type="term" value="F:nucleotide binding"/>
    <property type="evidence" value="ECO:0007669"/>
    <property type="project" value="InterPro"/>
</dbReference>
<evidence type="ECO:0000313" key="5">
    <source>
        <dbReference type="Proteomes" id="UP000594042"/>
    </source>
</evidence>
<evidence type="ECO:0000313" key="4">
    <source>
        <dbReference type="EMBL" id="BCI64115.1"/>
    </source>
</evidence>
<dbReference type="Proteomes" id="UP000594042">
    <property type="component" value="Chromosome"/>
</dbReference>
<feature type="chain" id="PRO_5028809620" evidence="2">
    <location>
        <begin position="34"/>
        <end position="288"/>
    </location>
</feature>
<dbReference type="PANTHER" id="PTHR11575">
    <property type="entry name" value="5'-NUCLEOTIDASE-RELATED"/>
    <property type="match status" value="1"/>
</dbReference>
<dbReference type="KEGG" id="copr:Cop2CBH44_24680"/>
<dbReference type="PROSITE" id="PS00786">
    <property type="entry name" value="5_NUCLEOTIDASE_2"/>
    <property type="match status" value="1"/>
</dbReference>
<keyword evidence="2" id="KW-0732">Signal</keyword>
<dbReference type="GO" id="GO:0009166">
    <property type="term" value="P:nucleotide catabolic process"/>
    <property type="evidence" value="ECO:0007669"/>
    <property type="project" value="InterPro"/>
</dbReference>
<dbReference type="EMBL" id="AP023322">
    <property type="protein sequence ID" value="BCI64115.1"/>
    <property type="molecule type" value="Genomic_DNA"/>
</dbReference>
<sequence length="288" mass="31303">MNTFSLSRKSPFKTIFKYGLLFFAFGLFSQAQAIDKTIVFIHTNDTHSQIEAISKNASKNADMGGVLRRKAFIDSVRVAEKNVILVDAGDYVQGTPYFNFFKGKAEIDLMNKMGYEIATLGNHEFDNGVEALTQMLTPAKFDIVSANYDVNNTPLNTLVKPYVIKEIDGVKIGIIGLCVDPKGLIDSKNCEGIIYKDPIKTANELAANLKKSGVDLIVILSHLGLETTPGDKELAAASKDIDIIIGGHSHTLLSEAIKVKNLSGKDVLIGQTGKSGLNIGLIKVKLKK</sequence>